<proteinExistence type="predicted"/>
<comment type="caution">
    <text evidence="1">The sequence shown here is derived from an EMBL/GenBank/DDBJ whole genome shotgun (WGS) entry which is preliminary data.</text>
</comment>
<reference evidence="1" key="1">
    <citation type="submission" date="2024-12" db="EMBL/GenBank/DDBJ databases">
        <title>Comparative genomics and development of molecular markers within Purpureocillium lilacinum and among Purpureocillium species.</title>
        <authorList>
            <person name="Yeh Z.-Y."/>
            <person name="Ni N.-T."/>
            <person name="Lo P.-H."/>
            <person name="Mushyakhwo K."/>
            <person name="Lin C.-F."/>
            <person name="Nai Y.-S."/>
        </authorList>
    </citation>
    <scope>NUCLEOTIDE SEQUENCE</scope>
    <source>
        <strain evidence="1">NCHU-NPUST-175</strain>
    </source>
</reference>
<dbReference type="EMBL" id="JBGNUJ010000003">
    <property type="protein sequence ID" value="KAL3961679.1"/>
    <property type="molecule type" value="Genomic_DNA"/>
</dbReference>
<name>A0ACC4E1N7_PURLI</name>
<evidence type="ECO:0000313" key="2">
    <source>
        <dbReference type="Proteomes" id="UP001638806"/>
    </source>
</evidence>
<organism evidence="1 2">
    <name type="scientific">Purpureocillium lilacinum</name>
    <name type="common">Paecilomyces lilacinus</name>
    <dbReference type="NCBI Taxonomy" id="33203"/>
    <lineage>
        <taxon>Eukaryota</taxon>
        <taxon>Fungi</taxon>
        <taxon>Dikarya</taxon>
        <taxon>Ascomycota</taxon>
        <taxon>Pezizomycotina</taxon>
        <taxon>Sordariomycetes</taxon>
        <taxon>Hypocreomycetidae</taxon>
        <taxon>Hypocreales</taxon>
        <taxon>Ophiocordycipitaceae</taxon>
        <taxon>Purpureocillium</taxon>
    </lineage>
</organism>
<keyword evidence="2" id="KW-1185">Reference proteome</keyword>
<gene>
    <name evidence="1" type="ORF">ACCO45_003202</name>
</gene>
<accession>A0ACC4E1N7</accession>
<protein>
    <submittedName>
        <fullName evidence="1">Uncharacterized protein</fullName>
    </submittedName>
</protein>
<sequence length="765" mass="83719">MAAPSAFSYAQAAKGQNPLLQPRLLQTKPPSRKPLSRPPPRPNPRRPSRTPSDPSRPAQGEIDSNLGSESDLRSDATAEKRSETKRDDDAGRLDRPWRRADKSTRSSSTATRSVDEQDSRKSRKNKKTKASDKQPGDQAAETEKEQEPVPETPKIELSEAPIPSVNIWHQRKEAHLAKAKPTTAAAEVITNGESAPSSGRIPRRPAETSPARDAAPVATTNGTKPPRKATDASTRPERNGSRGSRVAEKDAKESKTELPPPVDDSSSWPTPETAVKEEKKKPVTATVDRQEKEVKDAQEDASQAKPRQKEKWVAYEYVPSVNFETQIPQMRNSKPRGGARGTNSTRSPLAPTSPIKRPPQHQPRRVASREIEPASLVRMSMDSSNAKDQKKAPGHSPGEKTKDVASAHQSEQGGARDRHEGRNERGRGAFRGRGGHHSINSTHSQHQHNSSAFASGSMTSRPQGPYSPPPRQGGHNQMFMPPPQRGGRGRNGAGANFHHRMSLPNGATRPPAVQTQFGPYDFPMAPMSAIPFQPPYWDNVVIQMLKGQIEYYFSIENLCKDMYLRKRMDSQGFVHLHFVTAFKRIRELTSDMGMIRAVCEASVELDYVVGEDDVERLRRRSNWQTFVLPLEERDDLARNNGPSHITFKNRPYNFGAFNGMAPAPYGVSPPLGYNPQSEVQFQQLPDRHGVNGMVNGSAGGHGAPTQLSAEVPDFSPSGLTSVGGPVMADKATIDAGSDTKVNAETSTKALPNGVHAEETSEGAQS</sequence>
<evidence type="ECO:0000313" key="1">
    <source>
        <dbReference type="EMBL" id="KAL3961679.1"/>
    </source>
</evidence>
<dbReference type="Proteomes" id="UP001638806">
    <property type="component" value="Unassembled WGS sequence"/>
</dbReference>